<proteinExistence type="predicted"/>
<dbReference type="WBParaSite" id="TREG1_102160.2">
    <property type="protein sequence ID" value="TREG1_102160.2"/>
    <property type="gene ID" value="TREG1_102160"/>
</dbReference>
<keyword evidence="1" id="KW-1133">Transmembrane helix</keyword>
<feature type="transmembrane region" description="Helical" evidence="1">
    <location>
        <begin position="20"/>
        <end position="40"/>
    </location>
</feature>
<protein>
    <recommendedName>
        <fullName evidence="2">DUF5739 domain-containing protein</fullName>
    </recommendedName>
</protein>
<organism evidence="3 4">
    <name type="scientific">Trichobilharzia regenti</name>
    <name type="common">Nasal bird schistosome</name>
    <dbReference type="NCBI Taxonomy" id="157069"/>
    <lineage>
        <taxon>Eukaryota</taxon>
        <taxon>Metazoa</taxon>
        <taxon>Spiralia</taxon>
        <taxon>Lophotrochozoa</taxon>
        <taxon>Platyhelminthes</taxon>
        <taxon>Trematoda</taxon>
        <taxon>Digenea</taxon>
        <taxon>Strigeidida</taxon>
        <taxon>Schistosomatoidea</taxon>
        <taxon>Schistosomatidae</taxon>
        <taxon>Trichobilharzia</taxon>
    </lineage>
</organism>
<evidence type="ECO:0000313" key="3">
    <source>
        <dbReference type="Proteomes" id="UP000050795"/>
    </source>
</evidence>
<dbReference type="AlphaFoldDB" id="A0AA85IR33"/>
<evidence type="ECO:0000259" key="2">
    <source>
        <dbReference type="Pfam" id="PF19010"/>
    </source>
</evidence>
<keyword evidence="1" id="KW-0812">Transmembrane</keyword>
<keyword evidence="1" id="KW-0472">Membrane</keyword>
<sequence length="451" mass="53259">MTTYFTESVNAHRISRTNPFTVCIYLIFYFMFSWISAVPFHRMHSEITVSLPDTYKSQINRNYNQLENSNKLLNSMNSNYNTFDAQNSDLLNQSSTSSIDTVKKNDVFSRKSTEALHFQSGSYLFNNNPLLTNSHGNYLTELNYYPNVWFQQRKHLQTSKYRPNLWTSLNVENCYEVKPAPDLLSIEEIDQYEKNLLEMNDRTRFSRQIRRKYARQSRRLYRLRNQRMQRRKSSNQLTNHKSDKQLVLRKIRSLLEDDTVNKESKISDIILTNNISEERSVLNKHLKSNTVAAITVHKIAIRPSVLVLKHGNVHARIHYVMQLHRELSEQYRLIIEVRMNPGFPPLYIGVIQNVCDYWQANVPQSKCSLKRPRFYQKNTMCFCNMPPGIYRQRVKLNLNNILDELELPRFLVNFLLTDKKLDVHITIKLEMENKDLVGCMKVKLPLQFISA</sequence>
<keyword evidence="3" id="KW-1185">Reference proteome</keyword>
<feature type="domain" description="DUF5739" evidence="2">
    <location>
        <begin position="288"/>
        <end position="378"/>
    </location>
</feature>
<dbReference type="InterPro" id="IPR043800">
    <property type="entry name" value="DUF5739"/>
</dbReference>
<accession>A0AA85IR33</accession>
<reference evidence="3" key="1">
    <citation type="submission" date="2022-06" db="EMBL/GenBank/DDBJ databases">
        <authorList>
            <person name="Berger JAMES D."/>
            <person name="Berger JAMES D."/>
        </authorList>
    </citation>
    <scope>NUCLEOTIDE SEQUENCE [LARGE SCALE GENOMIC DNA]</scope>
</reference>
<evidence type="ECO:0000313" key="4">
    <source>
        <dbReference type="WBParaSite" id="TREG1_102160.2"/>
    </source>
</evidence>
<name>A0AA85IR33_TRIRE</name>
<reference evidence="4" key="2">
    <citation type="submission" date="2023-11" db="UniProtKB">
        <authorList>
            <consortium name="WormBaseParasite"/>
        </authorList>
    </citation>
    <scope>IDENTIFICATION</scope>
</reference>
<dbReference type="Proteomes" id="UP000050795">
    <property type="component" value="Unassembled WGS sequence"/>
</dbReference>
<evidence type="ECO:0000256" key="1">
    <source>
        <dbReference type="SAM" id="Phobius"/>
    </source>
</evidence>
<dbReference type="Pfam" id="PF19010">
    <property type="entry name" value="DUF5739"/>
    <property type="match status" value="1"/>
</dbReference>